<reference evidence="1 2" key="1">
    <citation type="submission" date="2023-04" db="EMBL/GenBank/DDBJ databases">
        <title>Forest soil microbial communities from Buena Vista Peninsula, Colon Province, Panama.</title>
        <authorList>
            <person name="Bouskill N."/>
        </authorList>
    </citation>
    <scope>NUCLEOTIDE SEQUENCE [LARGE SCALE GENOMIC DNA]</scope>
    <source>
        <strain evidence="1 2">CFH S0262</strain>
    </source>
</reference>
<dbReference type="InterPro" id="IPR023393">
    <property type="entry name" value="START-like_dom_sf"/>
</dbReference>
<protein>
    <submittedName>
        <fullName evidence="1">Uncharacterized protein YndB with AHSA1/START domain</fullName>
    </submittedName>
</protein>
<dbReference type="Pfam" id="PF10604">
    <property type="entry name" value="Polyketide_cyc2"/>
    <property type="match status" value="1"/>
</dbReference>
<comment type="caution">
    <text evidence="1">The sequence shown here is derived from an EMBL/GenBank/DDBJ whole genome shotgun (WGS) entry which is preliminary data.</text>
</comment>
<dbReference type="Proteomes" id="UP001160334">
    <property type="component" value="Unassembled WGS sequence"/>
</dbReference>
<dbReference type="EMBL" id="JARXVC010000002">
    <property type="protein sequence ID" value="MDH6279994.1"/>
    <property type="molecule type" value="Genomic_DNA"/>
</dbReference>
<organism evidence="1 2">
    <name type="scientific">Prescottella agglutinans</name>
    <dbReference type="NCBI Taxonomy" id="1644129"/>
    <lineage>
        <taxon>Bacteria</taxon>
        <taxon>Bacillati</taxon>
        <taxon>Actinomycetota</taxon>
        <taxon>Actinomycetes</taxon>
        <taxon>Mycobacteriales</taxon>
        <taxon>Nocardiaceae</taxon>
        <taxon>Prescottella</taxon>
    </lineage>
</organism>
<accession>A0ABT6M6Q7</accession>
<dbReference type="RefSeq" id="WP_280759342.1">
    <property type="nucleotide sequence ID" value="NZ_JARXVC010000002.1"/>
</dbReference>
<dbReference type="SUPFAM" id="SSF55961">
    <property type="entry name" value="Bet v1-like"/>
    <property type="match status" value="1"/>
</dbReference>
<keyword evidence="2" id="KW-1185">Reference proteome</keyword>
<proteinExistence type="predicted"/>
<evidence type="ECO:0000313" key="1">
    <source>
        <dbReference type="EMBL" id="MDH6279994.1"/>
    </source>
</evidence>
<sequence>MSDSNVTAVDRGPRRVARRVTVDAPASTVFDLIADPRRHHELDGSGTVQGTVSGPDRLDEGATFTVSMKMYGAPYRITSRVVDFDDGHVVEWKHPLGHHWRWEFEETAPGHTQVTEVFDYSMVRVPQWLEWMGFRAKNERGITSTLEHLRERYADG</sequence>
<gene>
    <name evidence="1" type="ORF">M2280_001203</name>
</gene>
<dbReference type="Gene3D" id="3.30.530.20">
    <property type="match status" value="1"/>
</dbReference>
<name>A0ABT6M6Q7_9NOCA</name>
<dbReference type="InterPro" id="IPR019587">
    <property type="entry name" value="Polyketide_cyclase/dehydratase"/>
</dbReference>
<evidence type="ECO:0000313" key="2">
    <source>
        <dbReference type="Proteomes" id="UP001160334"/>
    </source>
</evidence>